<evidence type="ECO:0000259" key="1">
    <source>
        <dbReference type="Pfam" id="PF08241"/>
    </source>
</evidence>
<feature type="domain" description="Methyltransferase type 11" evidence="1">
    <location>
        <begin position="128"/>
        <end position="193"/>
    </location>
</feature>
<dbReference type="SUPFAM" id="SSF53335">
    <property type="entry name" value="S-adenosyl-L-methionine-dependent methyltransferases"/>
    <property type="match status" value="1"/>
</dbReference>
<dbReference type="KEGG" id="pprt:ET464_08345"/>
<dbReference type="Proteomes" id="UP000293568">
    <property type="component" value="Chromosome"/>
</dbReference>
<dbReference type="EMBL" id="CP035492">
    <property type="protein sequence ID" value="QAY66416.1"/>
    <property type="molecule type" value="Genomic_DNA"/>
</dbReference>
<organism evidence="2 3">
    <name type="scientific">Paenibacillus protaetiae</name>
    <dbReference type="NCBI Taxonomy" id="2509456"/>
    <lineage>
        <taxon>Bacteria</taxon>
        <taxon>Bacillati</taxon>
        <taxon>Bacillota</taxon>
        <taxon>Bacilli</taxon>
        <taxon>Bacillales</taxon>
        <taxon>Paenibacillaceae</taxon>
        <taxon>Paenibacillus</taxon>
    </lineage>
</organism>
<sequence length="244" mass="27431">MSRAEMRGARRMKKAAKYEQAGVAMTCRSYAEYVRMFDLDVSRLREGEVLDIAAGGSSFTAELNKEGTAYAVDPRYGPETSGWIREAAEEIDISTGKLQQIAPIYDWSYYGSPEAHRANRMKSLDTFAAHCLSEQGRPHYVQGALPKLPFESGRFSLVLCSHFLFLYAEQFGHKFHIDSVLEMMRVCKPGGEVRIYPLVSLSWEPYPGLDELMNAVIQAGGKPELFPSRLPFIPGSPFFLRITN</sequence>
<dbReference type="AlphaFoldDB" id="A0A4P6EUR7"/>
<keyword evidence="3" id="KW-1185">Reference proteome</keyword>
<name>A0A4P6EUR7_9BACL</name>
<dbReference type="OrthoDB" id="9787807at2"/>
<accession>A0A4P6EUR7</accession>
<gene>
    <name evidence="2" type="ORF">ET464_08345</name>
</gene>
<dbReference type="Pfam" id="PF08241">
    <property type="entry name" value="Methyltransf_11"/>
    <property type="match status" value="1"/>
</dbReference>
<keyword evidence="2" id="KW-0489">Methyltransferase</keyword>
<protein>
    <submittedName>
        <fullName evidence="2">Class I SAM-dependent methyltransferase</fullName>
    </submittedName>
</protein>
<dbReference type="GO" id="GO:0008757">
    <property type="term" value="F:S-adenosylmethionine-dependent methyltransferase activity"/>
    <property type="evidence" value="ECO:0007669"/>
    <property type="project" value="InterPro"/>
</dbReference>
<evidence type="ECO:0000313" key="2">
    <source>
        <dbReference type="EMBL" id="QAY66416.1"/>
    </source>
</evidence>
<reference evidence="2 3" key="1">
    <citation type="submission" date="2019-01" db="EMBL/GenBank/DDBJ databases">
        <title>Genome sequencing of strain FW100M-2.</title>
        <authorList>
            <person name="Heo J."/>
            <person name="Kim S.-J."/>
            <person name="Kim J.-S."/>
            <person name="Hong S.-B."/>
            <person name="Kwon S.-W."/>
        </authorList>
    </citation>
    <scope>NUCLEOTIDE SEQUENCE [LARGE SCALE GENOMIC DNA]</scope>
    <source>
        <strain evidence="2 3">FW100M-2</strain>
    </source>
</reference>
<dbReference type="GO" id="GO:0032259">
    <property type="term" value="P:methylation"/>
    <property type="evidence" value="ECO:0007669"/>
    <property type="project" value="UniProtKB-KW"/>
</dbReference>
<dbReference type="InterPro" id="IPR029063">
    <property type="entry name" value="SAM-dependent_MTases_sf"/>
</dbReference>
<evidence type="ECO:0000313" key="3">
    <source>
        <dbReference type="Proteomes" id="UP000293568"/>
    </source>
</evidence>
<dbReference type="InterPro" id="IPR013216">
    <property type="entry name" value="Methyltransf_11"/>
</dbReference>
<proteinExistence type="predicted"/>
<dbReference type="Gene3D" id="3.40.50.150">
    <property type="entry name" value="Vaccinia Virus protein VP39"/>
    <property type="match status" value="1"/>
</dbReference>
<keyword evidence="2" id="KW-0808">Transferase</keyword>